<dbReference type="AlphaFoldDB" id="A0AAU9ITI5"/>
<evidence type="ECO:0000313" key="1">
    <source>
        <dbReference type="EMBL" id="CAG9314535.1"/>
    </source>
</evidence>
<dbReference type="EMBL" id="CAJZBQ010000012">
    <property type="protein sequence ID" value="CAG9314535.1"/>
    <property type="molecule type" value="Genomic_DNA"/>
</dbReference>
<protein>
    <submittedName>
        <fullName evidence="1">Uncharacterized protein</fullName>
    </submittedName>
</protein>
<proteinExistence type="predicted"/>
<sequence length="86" mass="10096">MDLESVNKILDDNTPFISDKTSELIIKELKNDMRHMMISIIARKSEALEEIEKWSLCSFCRLTQDQKFMKLKEYIEQGGSFNGNYN</sequence>
<name>A0AAU9ITI5_9CILI</name>
<accession>A0AAU9ITI5</accession>
<evidence type="ECO:0000313" key="2">
    <source>
        <dbReference type="Proteomes" id="UP001162131"/>
    </source>
</evidence>
<organism evidence="1 2">
    <name type="scientific">Blepharisma stoltei</name>
    <dbReference type="NCBI Taxonomy" id="1481888"/>
    <lineage>
        <taxon>Eukaryota</taxon>
        <taxon>Sar</taxon>
        <taxon>Alveolata</taxon>
        <taxon>Ciliophora</taxon>
        <taxon>Postciliodesmatophora</taxon>
        <taxon>Heterotrichea</taxon>
        <taxon>Heterotrichida</taxon>
        <taxon>Blepharismidae</taxon>
        <taxon>Blepharisma</taxon>
    </lineage>
</organism>
<gene>
    <name evidence="1" type="ORF">BSTOLATCC_MIC11537</name>
</gene>
<keyword evidence="2" id="KW-1185">Reference proteome</keyword>
<reference evidence="1" key="1">
    <citation type="submission" date="2021-09" db="EMBL/GenBank/DDBJ databases">
        <authorList>
            <consortium name="AG Swart"/>
            <person name="Singh M."/>
            <person name="Singh A."/>
            <person name="Seah K."/>
            <person name="Emmerich C."/>
        </authorList>
    </citation>
    <scope>NUCLEOTIDE SEQUENCE</scope>
    <source>
        <strain evidence="1">ATCC30299</strain>
    </source>
</reference>
<dbReference type="Proteomes" id="UP001162131">
    <property type="component" value="Unassembled WGS sequence"/>
</dbReference>
<comment type="caution">
    <text evidence="1">The sequence shown here is derived from an EMBL/GenBank/DDBJ whole genome shotgun (WGS) entry which is preliminary data.</text>
</comment>